<proteinExistence type="predicted"/>
<sequence>MIGKKMRSVEEEMTKQKWAEPHIPAESSKLWVISAIPTIPETLIEAGNNEDVFGDNGLLPEQKITTTLRMLAYEVSADQVDKIVRMGKSTILES</sequence>
<evidence type="ECO:0000313" key="2">
    <source>
        <dbReference type="EMBL" id="RXH83498.1"/>
    </source>
</evidence>
<evidence type="ECO:0000256" key="1">
    <source>
        <dbReference type="SAM" id="MobiDB-lite"/>
    </source>
</evidence>
<feature type="region of interest" description="Disordered" evidence="1">
    <location>
        <begin position="1"/>
        <end position="20"/>
    </location>
</feature>
<keyword evidence="3" id="KW-1185">Reference proteome</keyword>
<organism evidence="2 3">
    <name type="scientific">Malus domestica</name>
    <name type="common">Apple</name>
    <name type="synonym">Pyrus malus</name>
    <dbReference type="NCBI Taxonomy" id="3750"/>
    <lineage>
        <taxon>Eukaryota</taxon>
        <taxon>Viridiplantae</taxon>
        <taxon>Streptophyta</taxon>
        <taxon>Embryophyta</taxon>
        <taxon>Tracheophyta</taxon>
        <taxon>Spermatophyta</taxon>
        <taxon>Magnoliopsida</taxon>
        <taxon>eudicotyledons</taxon>
        <taxon>Gunneridae</taxon>
        <taxon>Pentapetalae</taxon>
        <taxon>rosids</taxon>
        <taxon>fabids</taxon>
        <taxon>Rosales</taxon>
        <taxon>Rosaceae</taxon>
        <taxon>Amygdaloideae</taxon>
        <taxon>Maleae</taxon>
        <taxon>Malus</taxon>
    </lineage>
</organism>
<evidence type="ECO:0000313" key="3">
    <source>
        <dbReference type="Proteomes" id="UP000290289"/>
    </source>
</evidence>
<accession>A0A498IIW4</accession>
<name>A0A498IIW4_MALDO</name>
<reference evidence="2 3" key="1">
    <citation type="submission" date="2018-10" db="EMBL/GenBank/DDBJ databases">
        <title>A high-quality apple genome assembly.</title>
        <authorList>
            <person name="Hu J."/>
        </authorList>
    </citation>
    <scope>NUCLEOTIDE SEQUENCE [LARGE SCALE GENOMIC DNA]</scope>
    <source>
        <strain evidence="3">cv. HFTH1</strain>
        <tissue evidence="2">Young leaf</tissue>
    </source>
</reference>
<protein>
    <submittedName>
        <fullName evidence="2">Uncharacterized protein</fullName>
    </submittedName>
</protein>
<dbReference type="AlphaFoldDB" id="A0A498IIW4"/>
<gene>
    <name evidence="2" type="ORF">DVH24_005751</name>
</gene>
<feature type="compositionally biased region" description="Basic and acidic residues" evidence="1">
    <location>
        <begin position="7"/>
        <end position="20"/>
    </location>
</feature>
<dbReference type="EMBL" id="RDQH01000337">
    <property type="protein sequence ID" value="RXH83498.1"/>
    <property type="molecule type" value="Genomic_DNA"/>
</dbReference>
<dbReference type="Proteomes" id="UP000290289">
    <property type="component" value="Chromosome 11"/>
</dbReference>
<comment type="caution">
    <text evidence="2">The sequence shown here is derived from an EMBL/GenBank/DDBJ whole genome shotgun (WGS) entry which is preliminary data.</text>
</comment>